<accession>G0URW5</accession>
<proteinExistence type="predicted"/>
<feature type="transmembrane region" description="Helical" evidence="1">
    <location>
        <begin position="87"/>
        <end position="106"/>
    </location>
</feature>
<reference evidence="2" key="1">
    <citation type="journal article" date="2012" name="Proc. Natl. Acad. Sci. U.S.A.">
        <title>Antigenic diversity is generated by distinct evolutionary mechanisms in African trypanosome species.</title>
        <authorList>
            <person name="Jackson A.P."/>
            <person name="Berry A."/>
            <person name="Aslett M."/>
            <person name="Allison H.C."/>
            <person name="Burton P."/>
            <person name="Vavrova-Anderson J."/>
            <person name="Brown R."/>
            <person name="Browne H."/>
            <person name="Corton N."/>
            <person name="Hauser H."/>
            <person name="Gamble J."/>
            <person name="Gilderthorp R."/>
            <person name="Marcello L."/>
            <person name="McQuillan J."/>
            <person name="Otto T.D."/>
            <person name="Quail M.A."/>
            <person name="Sanders M.J."/>
            <person name="van Tonder A."/>
            <person name="Ginger M.L."/>
            <person name="Field M.C."/>
            <person name="Barry J.D."/>
            <person name="Hertz-Fowler C."/>
            <person name="Berriman M."/>
        </authorList>
    </citation>
    <scope>NUCLEOTIDE SEQUENCE</scope>
    <source>
        <strain evidence="2">IL3000</strain>
    </source>
</reference>
<dbReference type="AlphaFoldDB" id="G0URW5"/>
<evidence type="ECO:0000313" key="2">
    <source>
        <dbReference type="EMBL" id="CCC92127.1"/>
    </source>
</evidence>
<keyword evidence="1" id="KW-0812">Transmembrane</keyword>
<organism evidence="2">
    <name type="scientific">Trypanosoma congolense (strain IL3000)</name>
    <dbReference type="NCBI Taxonomy" id="1068625"/>
    <lineage>
        <taxon>Eukaryota</taxon>
        <taxon>Discoba</taxon>
        <taxon>Euglenozoa</taxon>
        <taxon>Kinetoplastea</taxon>
        <taxon>Metakinetoplastina</taxon>
        <taxon>Trypanosomatida</taxon>
        <taxon>Trypanosomatidae</taxon>
        <taxon>Trypanosoma</taxon>
        <taxon>Nannomonas</taxon>
    </lineage>
</organism>
<gene>
    <name evidence="2" type="ORF">TCIL3000_8_3460</name>
</gene>
<sequence length="121" mass="14660">MRRKDVEKRRAYGQVRERVKDWAVMPSKGTVTIRRHSKKAQEIAPLHPTHTMARAHNINAANRVAAARLYDCVALYMSRLKLYQYRYLYWYNFVFLSFFLSFTSLYGRYFHLFHYLILFLE</sequence>
<keyword evidence="1" id="KW-1133">Transmembrane helix</keyword>
<protein>
    <submittedName>
        <fullName evidence="2">Uncharacterized protein</fullName>
    </submittedName>
</protein>
<name>G0URW5_TRYCI</name>
<evidence type="ECO:0000256" key="1">
    <source>
        <dbReference type="SAM" id="Phobius"/>
    </source>
</evidence>
<keyword evidence="1" id="KW-0472">Membrane</keyword>
<dbReference type="EMBL" id="HE575321">
    <property type="protein sequence ID" value="CCC92127.1"/>
    <property type="molecule type" value="Genomic_DNA"/>
</dbReference>